<dbReference type="InterPro" id="IPR036249">
    <property type="entry name" value="Thioredoxin-like_sf"/>
</dbReference>
<protein>
    <recommendedName>
        <fullName evidence="4">Protein disulfide-isomerase</fullName>
    </recommendedName>
</protein>
<dbReference type="OrthoDB" id="427280at2759"/>
<proteinExistence type="predicted"/>
<sequence>MSQRDMQMVPMDPITIINSVGDIQMSIRDRNSMEINSRYLLTISWPFPAIMGQPLIYQRTEGSDTITAHVDLPVNDDDDDANESYFTMLCLHRQDEFRQAPIPVEQLYNVAHMTDKQNFTWLNDLVLFKITTVALFPRSAVPIGTMSSMDKGPKVLPPSPQSHQPSSRNLIVSSRGSLNFHMRGRNMISSTFLTLSIWLSLLASGTYAEDQAPLAEPTPGLKLVAFVKHPSQTAQQESHGTRKALAQEWDTVRSKTKVPLEWVADCPNDSRCPSPPPETIPEIQLYRGPEHVAVYAGPQTADEILRFIDRAKRSSQIPVHVSPAEAEGFKDVDDFVCIAHLQPSETSLRGAFEDVAKKYWTEFTFGIVDTQAADSKVVCRKRDDASTHTSSSPDGLEAWLIEASRPLITDLSRATHDRLLKRGWPMVYIFHPSAATRASIRAQLSSFAKSQYASLTSVTVDPAYFPDLPGKLGLDPARDGYPAGAVHQLSNGRVYRYPKDRGFTPKELQGWGLDVWQGRVKPWTPPGQAEPKEEKVGGANVRIVGSSNLKVKNIPGLKIKIGGQERDEL</sequence>
<feature type="region of interest" description="Disordered" evidence="1">
    <location>
        <begin position="147"/>
        <end position="168"/>
    </location>
</feature>
<dbReference type="Proteomes" id="UP000434172">
    <property type="component" value="Unassembled WGS sequence"/>
</dbReference>
<dbReference type="Pfam" id="PF13848">
    <property type="entry name" value="Thioredoxin_6"/>
    <property type="match status" value="1"/>
</dbReference>
<keyword evidence="3" id="KW-1185">Reference proteome</keyword>
<organism evidence="2 3">
    <name type="scientific">Colletotrichum asianum</name>
    <dbReference type="NCBI Taxonomy" id="702518"/>
    <lineage>
        <taxon>Eukaryota</taxon>
        <taxon>Fungi</taxon>
        <taxon>Dikarya</taxon>
        <taxon>Ascomycota</taxon>
        <taxon>Pezizomycotina</taxon>
        <taxon>Sordariomycetes</taxon>
        <taxon>Hypocreomycetidae</taxon>
        <taxon>Glomerellales</taxon>
        <taxon>Glomerellaceae</taxon>
        <taxon>Colletotrichum</taxon>
        <taxon>Colletotrichum gloeosporioides species complex</taxon>
    </lineage>
</organism>
<evidence type="ECO:0000313" key="3">
    <source>
        <dbReference type="Proteomes" id="UP000434172"/>
    </source>
</evidence>
<accession>A0A8H3ZNV4</accession>
<dbReference type="Gene3D" id="3.40.30.10">
    <property type="entry name" value="Glutaredoxin"/>
    <property type="match status" value="1"/>
</dbReference>
<evidence type="ECO:0000256" key="1">
    <source>
        <dbReference type="SAM" id="MobiDB-lite"/>
    </source>
</evidence>
<gene>
    <name evidence="2" type="ORF">GQ607_012202</name>
</gene>
<dbReference type="EMBL" id="WOWK01000081">
    <property type="protein sequence ID" value="KAF0320621.1"/>
    <property type="molecule type" value="Genomic_DNA"/>
</dbReference>
<comment type="caution">
    <text evidence="2">The sequence shown here is derived from an EMBL/GenBank/DDBJ whole genome shotgun (WGS) entry which is preliminary data.</text>
</comment>
<reference evidence="2 3" key="1">
    <citation type="submission" date="2019-12" db="EMBL/GenBank/DDBJ databases">
        <title>A genome sequence resource for the geographically widespread anthracnose pathogen Colletotrichum asianum.</title>
        <authorList>
            <person name="Meng Y."/>
        </authorList>
    </citation>
    <scope>NUCLEOTIDE SEQUENCE [LARGE SCALE GENOMIC DNA]</scope>
    <source>
        <strain evidence="2 3">ICMP 18580</strain>
    </source>
</reference>
<evidence type="ECO:0008006" key="4">
    <source>
        <dbReference type="Google" id="ProtNLM"/>
    </source>
</evidence>
<dbReference type="AlphaFoldDB" id="A0A8H3ZNV4"/>
<name>A0A8H3ZNV4_9PEZI</name>
<dbReference type="SUPFAM" id="SSF52833">
    <property type="entry name" value="Thioredoxin-like"/>
    <property type="match status" value="1"/>
</dbReference>
<evidence type="ECO:0000313" key="2">
    <source>
        <dbReference type="EMBL" id="KAF0320621.1"/>
    </source>
</evidence>